<organism evidence="3 4">
    <name type="scientific">Ceratodon purpureus</name>
    <name type="common">Fire moss</name>
    <name type="synonym">Dicranum purpureum</name>
    <dbReference type="NCBI Taxonomy" id="3225"/>
    <lineage>
        <taxon>Eukaryota</taxon>
        <taxon>Viridiplantae</taxon>
        <taxon>Streptophyta</taxon>
        <taxon>Embryophyta</taxon>
        <taxon>Bryophyta</taxon>
        <taxon>Bryophytina</taxon>
        <taxon>Bryopsida</taxon>
        <taxon>Dicranidae</taxon>
        <taxon>Pseudoditrichales</taxon>
        <taxon>Ditrichaceae</taxon>
        <taxon>Ceratodon</taxon>
    </lineage>
</organism>
<dbReference type="AlphaFoldDB" id="A0A8T0IX09"/>
<feature type="transmembrane region" description="Helical" evidence="2">
    <location>
        <begin position="84"/>
        <end position="106"/>
    </location>
</feature>
<evidence type="ECO:0000313" key="3">
    <source>
        <dbReference type="EMBL" id="KAG0588260.1"/>
    </source>
</evidence>
<protein>
    <submittedName>
        <fullName evidence="3">Uncharacterized protein</fullName>
    </submittedName>
</protein>
<evidence type="ECO:0000256" key="1">
    <source>
        <dbReference type="SAM" id="MobiDB-lite"/>
    </source>
</evidence>
<keyword evidence="2" id="KW-0472">Membrane</keyword>
<dbReference type="EMBL" id="CM026422">
    <property type="protein sequence ID" value="KAG0588260.1"/>
    <property type="molecule type" value="Genomic_DNA"/>
</dbReference>
<proteinExistence type="predicted"/>
<evidence type="ECO:0000256" key="2">
    <source>
        <dbReference type="SAM" id="Phobius"/>
    </source>
</evidence>
<keyword evidence="2" id="KW-1133">Transmembrane helix</keyword>
<evidence type="ECO:0000313" key="4">
    <source>
        <dbReference type="Proteomes" id="UP000822688"/>
    </source>
</evidence>
<feature type="region of interest" description="Disordered" evidence="1">
    <location>
        <begin position="180"/>
        <end position="200"/>
    </location>
</feature>
<accession>A0A8T0IX09</accession>
<reference evidence="3" key="1">
    <citation type="submission" date="2020-06" db="EMBL/GenBank/DDBJ databases">
        <title>WGS assembly of Ceratodon purpureus strain R40.</title>
        <authorList>
            <person name="Carey S.B."/>
            <person name="Jenkins J."/>
            <person name="Shu S."/>
            <person name="Lovell J.T."/>
            <person name="Sreedasyam A."/>
            <person name="Maumus F."/>
            <person name="Tiley G.P."/>
            <person name="Fernandez-Pozo N."/>
            <person name="Barry K."/>
            <person name="Chen C."/>
            <person name="Wang M."/>
            <person name="Lipzen A."/>
            <person name="Daum C."/>
            <person name="Saski C.A."/>
            <person name="Payton A.C."/>
            <person name="Mcbreen J.C."/>
            <person name="Conrad R.E."/>
            <person name="Kollar L.M."/>
            <person name="Olsson S."/>
            <person name="Huttunen S."/>
            <person name="Landis J.B."/>
            <person name="Wickett N.J."/>
            <person name="Johnson M.G."/>
            <person name="Rensing S.A."/>
            <person name="Grimwood J."/>
            <person name="Schmutz J."/>
            <person name="Mcdaniel S.F."/>
        </authorList>
    </citation>
    <scope>NUCLEOTIDE SEQUENCE</scope>
    <source>
        <strain evidence="3">R40</strain>
    </source>
</reference>
<sequence>MAIRGCNSNQVSPTHHHILSRKPDCLCHHAVIQQGQPLFFDFFLLSFKLFHTIEQPYYHATLAFNFGSYLLHAAMAMALLIGDLLVAVAISTVAVGAALAVVLRVVAAHKCTAKVGSLDSTHWNMWQPLCAAWAAELLLKSLMAASLRKVPTKLRVKKRALTCGDHRRLARPKSCSIWMNSHNNQPVKDAPEDSPAAKTI</sequence>
<keyword evidence="2" id="KW-0812">Transmembrane</keyword>
<comment type="caution">
    <text evidence="3">The sequence shown here is derived from an EMBL/GenBank/DDBJ whole genome shotgun (WGS) entry which is preliminary data.</text>
</comment>
<dbReference type="Proteomes" id="UP000822688">
    <property type="component" value="Chromosome 2"/>
</dbReference>
<feature type="transmembrane region" description="Helical" evidence="2">
    <location>
        <begin position="57"/>
        <end position="77"/>
    </location>
</feature>
<gene>
    <name evidence="3" type="ORF">KC19_2G229700</name>
</gene>
<keyword evidence="4" id="KW-1185">Reference proteome</keyword>
<name>A0A8T0IX09_CERPU</name>